<gene>
    <name evidence="1" type="ORF">METZ01_LOCUS308008</name>
</gene>
<proteinExistence type="predicted"/>
<reference evidence="1" key="1">
    <citation type="submission" date="2018-05" db="EMBL/GenBank/DDBJ databases">
        <authorList>
            <person name="Lanie J.A."/>
            <person name="Ng W.-L."/>
            <person name="Kazmierczak K.M."/>
            <person name="Andrzejewski T.M."/>
            <person name="Davidsen T.M."/>
            <person name="Wayne K.J."/>
            <person name="Tettelin H."/>
            <person name="Glass J.I."/>
            <person name="Rusch D."/>
            <person name="Podicherti R."/>
            <person name="Tsui H.-C.T."/>
            <person name="Winkler M.E."/>
        </authorList>
    </citation>
    <scope>NUCLEOTIDE SEQUENCE</scope>
</reference>
<protein>
    <submittedName>
        <fullName evidence="1">Uncharacterized protein</fullName>
    </submittedName>
</protein>
<dbReference type="AlphaFoldDB" id="A0A382N1S3"/>
<organism evidence="1">
    <name type="scientific">marine metagenome</name>
    <dbReference type="NCBI Taxonomy" id="408172"/>
    <lineage>
        <taxon>unclassified sequences</taxon>
        <taxon>metagenomes</taxon>
        <taxon>ecological metagenomes</taxon>
    </lineage>
</organism>
<accession>A0A382N1S3</accession>
<feature type="non-terminal residue" evidence="1">
    <location>
        <position position="1"/>
    </location>
</feature>
<dbReference type="EMBL" id="UINC01097448">
    <property type="protein sequence ID" value="SVC55154.1"/>
    <property type="molecule type" value="Genomic_DNA"/>
</dbReference>
<sequence length="24" mass="2690">VFVSYEVVKETSHCCRVVDYAKAG</sequence>
<evidence type="ECO:0000313" key="1">
    <source>
        <dbReference type="EMBL" id="SVC55154.1"/>
    </source>
</evidence>
<name>A0A382N1S3_9ZZZZ</name>